<accession>A0A814Z0M0</accession>
<protein>
    <submittedName>
        <fullName evidence="1">Uncharacterized protein</fullName>
    </submittedName>
</protein>
<proteinExistence type="predicted"/>
<evidence type="ECO:0000313" key="1">
    <source>
        <dbReference type="EMBL" id="CAF1236016.1"/>
    </source>
</evidence>
<dbReference type="Proteomes" id="UP000663852">
    <property type="component" value="Unassembled WGS sequence"/>
</dbReference>
<name>A0A814Z0M0_ADIRI</name>
<organism evidence="1 2">
    <name type="scientific">Adineta ricciae</name>
    <name type="common">Rotifer</name>
    <dbReference type="NCBI Taxonomy" id="249248"/>
    <lineage>
        <taxon>Eukaryota</taxon>
        <taxon>Metazoa</taxon>
        <taxon>Spiralia</taxon>
        <taxon>Gnathifera</taxon>
        <taxon>Rotifera</taxon>
        <taxon>Eurotatoria</taxon>
        <taxon>Bdelloidea</taxon>
        <taxon>Adinetida</taxon>
        <taxon>Adinetidae</taxon>
        <taxon>Adineta</taxon>
    </lineage>
</organism>
<evidence type="ECO:0000313" key="2">
    <source>
        <dbReference type="Proteomes" id="UP000663852"/>
    </source>
</evidence>
<reference evidence="1" key="1">
    <citation type="submission" date="2021-02" db="EMBL/GenBank/DDBJ databases">
        <authorList>
            <person name="Nowell W R."/>
        </authorList>
    </citation>
    <scope>NUCLEOTIDE SEQUENCE</scope>
</reference>
<gene>
    <name evidence="1" type="ORF">EDS130_LOCUS27194</name>
</gene>
<dbReference type="EMBL" id="CAJNOJ010000170">
    <property type="protein sequence ID" value="CAF1236016.1"/>
    <property type="molecule type" value="Genomic_DNA"/>
</dbReference>
<dbReference type="AlphaFoldDB" id="A0A814Z0M0"/>
<sequence>MSSFRLELKNTEFKLPKLLILEAKKRDEAEAIVQKIEKYERSEKASSTVDQHKIDLIEIRKQQEVVGFAVNLEDKKQQKEKIKNLANDPPSKEILEFLKSAQE</sequence>
<comment type="caution">
    <text evidence="1">The sequence shown here is derived from an EMBL/GenBank/DDBJ whole genome shotgun (WGS) entry which is preliminary data.</text>
</comment>